<dbReference type="Proteomes" id="UP000721954">
    <property type="component" value="Unassembled WGS sequence"/>
</dbReference>
<keyword evidence="2" id="KW-1185">Reference proteome</keyword>
<comment type="caution">
    <text evidence="1">The sequence shown here is derived from an EMBL/GenBank/DDBJ whole genome shotgun (WGS) entry which is preliminary data.</text>
</comment>
<accession>A0ABS3Y6C6</accession>
<reference evidence="1 2" key="1">
    <citation type="submission" date="2021-02" db="EMBL/GenBank/DDBJ databases">
        <title>Streptomyces spirodelae sp. nov., isolated from duckweed.</title>
        <authorList>
            <person name="Saimee Y."/>
            <person name="Duangmal K."/>
        </authorList>
    </citation>
    <scope>NUCLEOTIDE SEQUENCE [LARGE SCALE GENOMIC DNA]</scope>
    <source>
        <strain evidence="1 2">DSM 42105</strain>
    </source>
</reference>
<protein>
    <submittedName>
        <fullName evidence="1">Uncharacterized protein</fullName>
    </submittedName>
</protein>
<dbReference type="GeneID" id="96263060"/>
<evidence type="ECO:0000313" key="1">
    <source>
        <dbReference type="EMBL" id="MBO8202687.1"/>
    </source>
</evidence>
<evidence type="ECO:0000313" key="2">
    <source>
        <dbReference type="Proteomes" id="UP000721954"/>
    </source>
</evidence>
<gene>
    <name evidence="1" type="ORF">JW613_31075</name>
</gene>
<organism evidence="1 2">
    <name type="scientific">Streptomyces smyrnaeus</name>
    <dbReference type="NCBI Taxonomy" id="1387713"/>
    <lineage>
        <taxon>Bacteria</taxon>
        <taxon>Bacillati</taxon>
        <taxon>Actinomycetota</taxon>
        <taxon>Actinomycetes</taxon>
        <taxon>Kitasatosporales</taxon>
        <taxon>Streptomycetaceae</taxon>
        <taxon>Streptomyces</taxon>
    </lineage>
</organism>
<sequence>MAEVDVVLLLAVRQPRVRPLALAGAGRADGGWAGAGRSAVPHRPAAALRFVV</sequence>
<dbReference type="EMBL" id="JAFFZM010000027">
    <property type="protein sequence ID" value="MBO8202687.1"/>
    <property type="molecule type" value="Genomic_DNA"/>
</dbReference>
<name>A0ABS3Y6C6_9ACTN</name>
<dbReference type="RefSeq" id="WP_209214248.1">
    <property type="nucleotide sequence ID" value="NZ_JAFFZM010000027.1"/>
</dbReference>
<proteinExistence type="predicted"/>